<protein>
    <submittedName>
        <fullName evidence="2">Uncharacterized protein</fullName>
    </submittedName>
</protein>
<feature type="region of interest" description="Disordered" evidence="1">
    <location>
        <begin position="78"/>
        <end position="97"/>
    </location>
</feature>
<gene>
    <name evidence="2" type="ORF">CBM2587_B20069</name>
</gene>
<evidence type="ECO:0000313" key="3">
    <source>
        <dbReference type="Proteomes" id="UP000256780"/>
    </source>
</evidence>
<comment type="caution">
    <text evidence="2">The sequence shown here is derived from an EMBL/GenBank/DDBJ whole genome shotgun (WGS) entry which is preliminary data.</text>
</comment>
<name>A0A975X7B9_9BURK</name>
<dbReference type="AlphaFoldDB" id="A0A975X7B9"/>
<accession>A0A975X7B9</accession>
<dbReference type="EMBL" id="OFSQ01000031">
    <property type="protein sequence ID" value="SOY61102.1"/>
    <property type="molecule type" value="Genomic_DNA"/>
</dbReference>
<reference evidence="2 3" key="1">
    <citation type="submission" date="2018-01" db="EMBL/GenBank/DDBJ databases">
        <authorList>
            <person name="Clerissi C."/>
        </authorList>
    </citation>
    <scope>NUCLEOTIDE SEQUENCE [LARGE SCALE GENOMIC DNA]</scope>
    <source>
        <strain evidence="2">Cupriavidus sp. LMG 19464</strain>
    </source>
</reference>
<proteinExistence type="predicted"/>
<feature type="region of interest" description="Disordered" evidence="1">
    <location>
        <begin position="1"/>
        <end position="40"/>
    </location>
</feature>
<dbReference type="Proteomes" id="UP000256780">
    <property type="component" value="Chromosome CBM2587_b"/>
</dbReference>
<sequence length="300" mass="32636">MAQPLRRCAPEPDQYAGGEKQPGDLRFRDHGHGGQRQVDRPQQFVAAHALGGQLIGADGNDADDGGAHPIEHRLHPGQSAKADISPAQSQHHEKRRQHECQTNQRCAANAVMHVAEIDGELRGQRAWCQLRQRKPFLVVAIGDPATPLHQVAVHIAGQGYRAAEAKGPQAEEIGHQLPEGIGGMVRGLLWCHGFGRIDSGSSDAHARGGTGHRKRDEPQRPGWSRCGHGRMVEACNGYFNVLTTKKRMRDRPRPVQQLRAGRALWRRITVESTVGQVAECIACSREDGSAAAAEPDDGVS</sequence>
<evidence type="ECO:0000256" key="1">
    <source>
        <dbReference type="SAM" id="MobiDB-lite"/>
    </source>
</evidence>
<feature type="compositionally biased region" description="Basic and acidic residues" evidence="1">
    <location>
        <begin position="21"/>
        <end position="32"/>
    </location>
</feature>
<feature type="region of interest" description="Disordered" evidence="1">
    <location>
        <begin position="201"/>
        <end position="225"/>
    </location>
</feature>
<organism evidence="2 3">
    <name type="scientific">Cupriavidus taiwanensis</name>
    <dbReference type="NCBI Taxonomy" id="164546"/>
    <lineage>
        <taxon>Bacteria</taxon>
        <taxon>Pseudomonadati</taxon>
        <taxon>Pseudomonadota</taxon>
        <taxon>Betaproteobacteria</taxon>
        <taxon>Burkholderiales</taxon>
        <taxon>Burkholderiaceae</taxon>
        <taxon>Cupriavidus</taxon>
    </lineage>
</organism>
<evidence type="ECO:0000313" key="2">
    <source>
        <dbReference type="EMBL" id="SOY61102.1"/>
    </source>
</evidence>